<dbReference type="PANTHER" id="PTHR47505">
    <property type="entry name" value="DNA UTILIZATION PROTEIN YHGH"/>
    <property type="match status" value="1"/>
</dbReference>
<evidence type="ECO:0000256" key="1">
    <source>
        <dbReference type="ARBA" id="ARBA00008007"/>
    </source>
</evidence>
<dbReference type="InterPro" id="IPR051910">
    <property type="entry name" value="ComF/GntX_DNA_util-trans"/>
</dbReference>
<dbReference type="Proteomes" id="UP000501830">
    <property type="component" value="Chromosome"/>
</dbReference>
<evidence type="ECO:0000313" key="2">
    <source>
        <dbReference type="EMBL" id="QIK51456.1"/>
    </source>
</evidence>
<name>A0A6G7WGT7_9LACT</name>
<gene>
    <name evidence="2" type="ORF">G7058_04920</name>
</gene>
<dbReference type="SUPFAM" id="SSF53271">
    <property type="entry name" value="PRTase-like"/>
    <property type="match status" value="1"/>
</dbReference>
<dbReference type="CDD" id="cd06223">
    <property type="entry name" value="PRTases_typeI"/>
    <property type="match status" value="1"/>
</dbReference>
<dbReference type="PANTHER" id="PTHR47505:SF1">
    <property type="entry name" value="DNA UTILIZATION PROTEIN YHGH"/>
    <property type="match status" value="1"/>
</dbReference>
<keyword evidence="3" id="KW-1185">Reference proteome</keyword>
<comment type="similarity">
    <text evidence="1">Belongs to the ComF/GntX family.</text>
</comment>
<reference evidence="2 3" key="1">
    <citation type="journal article" date="2017" name="Int. J. Syst. Evol. Microbiol.">
        <title>Jeotgalibaca porci sp. nov. and Jeotgalibaca arthritidis sp. nov., isolated from pigs, and emended description of the genus Jeotgalibaca.</title>
        <authorList>
            <person name="Zamora L."/>
            <person name="Perez-Sancho M."/>
            <person name="Dominguez L."/>
            <person name="Fernandez-Garayzabal J.F."/>
            <person name="Vela A.I."/>
        </authorList>
    </citation>
    <scope>NUCLEOTIDE SEQUENCE [LARGE SCALE GENOMIC DNA]</scope>
    <source>
        <strain evidence="2 3">CCUG 69148</strain>
    </source>
</reference>
<dbReference type="Gene3D" id="3.40.50.2020">
    <property type="match status" value="1"/>
</dbReference>
<sequence length="228" mass="26392">MPNCLMCNRALPPCLTLKQIFSFHPHESPIICEKCRQTFRWIEKETACPGCSRPQKASTICMDCEKWQARLPSEYVSHEAFFYYDAALKEWLQRYKFQGDTRFAQIMSATIQTFLKKSPDAVVVPIPVSEASYAKRGFNQCEELLRIASLPYENWLINISFEKKQSEKKRQERLKTAQPFQLAPTFNKDITSVILFDDVYTTGRTLMHAKHVFAEAGVKRITSFSIGR</sequence>
<dbReference type="InterPro" id="IPR029057">
    <property type="entry name" value="PRTase-like"/>
</dbReference>
<organism evidence="2 3">
    <name type="scientific">Jeotgalibaca porci</name>
    <dbReference type="NCBI Taxonomy" id="1868793"/>
    <lineage>
        <taxon>Bacteria</taxon>
        <taxon>Bacillati</taxon>
        <taxon>Bacillota</taxon>
        <taxon>Bacilli</taxon>
        <taxon>Lactobacillales</taxon>
        <taxon>Carnobacteriaceae</taxon>
        <taxon>Jeotgalibaca</taxon>
    </lineage>
</organism>
<dbReference type="InterPro" id="IPR000836">
    <property type="entry name" value="PRTase_dom"/>
</dbReference>
<protein>
    <submittedName>
        <fullName evidence="2">ComF family protein</fullName>
    </submittedName>
</protein>
<evidence type="ECO:0000313" key="3">
    <source>
        <dbReference type="Proteomes" id="UP000501830"/>
    </source>
</evidence>
<dbReference type="AlphaFoldDB" id="A0A6G7WGT7"/>
<dbReference type="KEGG" id="jpo:G7058_04920"/>
<dbReference type="EMBL" id="CP049889">
    <property type="protein sequence ID" value="QIK51456.1"/>
    <property type="molecule type" value="Genomic_DNA"/>
</dbReference>
<accession>A0A6G7WGT7</accession>
<proteinExistence type="inferred from homology"/>